<feature type="compositionally biased region" description="Basic and acidic residues" evidence="1">
    <location>
        <begin position="48"/>
        <end position="58"/>
    </location>
</feature>
<organism evidence="2 3">
    <name type="scientific">Mycobacterium attenuatum</name>
    <dbReference type="NCBI Taxonomy" id="2341086"/>
    <lineage>
        <taxon>Bacteria</taxon>
        <taxon>Bacillati</taxon>
        <taxon>Actinomycetota</taxon>
        <taxon>Actinomycetes</taxon>
        <taxon>Mycobacteriales</taxon>
        <taxon>Mycobacteriaceae</taxon>
        <taxon>Mycobacterium</taxon>
    </lineage>
</organism>
<dbReference type="AlphaFoldDB" id="A0A498PWC8"/>
<evidence type="ECO:0000313" key="3">
    <source>
        <dbReference type="Proteomes" id="UP000273307"/>
    </source>
</evidence>
<reference evidence="2 3" key="1">
    <citation type="submission" date="2018-09" db="EMBL/GenBank/DDBJ databases">
        <authorList>
            <person name="Tagini F."/>
        </authorList>
    </citation>
    <scope>NUCLEOTIDE SEQUENCE [LARGE SCALE GENOMIC DNA]</scope>
    <source>
        <strain evidence="2 3">MK136</strain>
    </source>
</reference>
<dbReference type="EMBL" id="UPHP01000043">
    <property type="protein sequence ID" value="VBA37251.1"/>
    <property type="molecule type" value="Genomic_DNA"/>
</dbReference>
<proteinExistence type="predicted"/>
<gene>
    <name evidence="2" type="ORF">LAUMK136_01834</name>
</gene>
<feature type="compositionally biased region" description="Basic and acidic residues" evidence="1">
    <location>
        <begin position="24"/>
        <end position="35"/>
    </location>
</feature>
<feature type="region of interest" description="Disordered" evidence="1">
    <location>
        <begin position="24"/>
        <end position="58"/>
    </location>
</feature>
<name>A0A498PWC8_9MYCO</name>
<keyword evidence="3" id="KW-1185">Reference proteome</keyword>
<evidence type="ECO:0000256" key="1">
    <source>
        <dbReference type="SAM" id="MobiDB-lite"/>
    </source>
</evidence>
<dbReference type="Proteomes" id="UP000273307">
    <property type="component" value="Unassembled WGS sequence"/>
</dbReference>
<protein>
    <submittedName>
        <fullName evidence="2">Uncharacterized protein</fullName>
    </submittedName>
</protein>
<sequence length="58" mass="6272">MHLAFVAIHRFAAPKRLLSLDHAESATDGSYRDRVGVTGGLPTMRPARRADNGGKLRG</sequence>
<evidence type="ECO:0000313" key="2">
    <source>
        <dbReference type="EMBL" id="VBA37251.1"/>
    </source>
</evidence>
<accession>A0A498PWC8</accession>